<reference evidence="1" key="1">
    <citation type="submission" date="2016-01" db="EMBL/GenBank/DDBJ databases">
        <title>Genome sequencing of Roseivirga ehrenbergii KMM 6017.</title>
        <authorList>
            <person name="Selvaratnam C."/>
            <person name="Thevarajoo S."/>
            <person name="Goh K.M."/>
            <person name="Ee R."/>
            <person name="Chan K.-G."/>
            <person name="Chong C.S."/>
        </authorList>
    </citation>
    <scope>NUCLEOTIDE SEQUENCE [LARGE SCALE GENOMIC DNA]</scope>
    <source>
        <strain evidence="1">KMM 6017</strain>
    </source>
</reference>
<protein>
    <submittedName>
        <fullName evidence="1">Uncharacterized protein</fullName>
    </submittedName>
</protein>
<organism evidence="1 2">
    <name type="scientific">Roseivirga ehrenbergii (strain DSM 102268 / JCM 13514 / KCTC 12282 / NCIMB 14502 / KMM 6017)</name>
    <dbReference type="NCBI Taxonomy" id="279360"/>
    <lineage>
        <taxon>Bacteria</taxon>
        <taxon>Pseudomonadati</taxon>
        <taxon>Bacteroidota</taxon>
        <taxon>Cytophagia</taxon>
        <taxon>Cytophagales</taxon>
        <taxon>Roseivirgaceae</taxon>
        <taxon>Roseivirga</taxon>
    </lineage>
</organism>
<name>A0A150X701_ROSEK</name>
<accession>A0A150X701</accession>
<evidence type="ECO:0000313" key="2">
    <source>
        <dbReference type="Proteomes" id="UP000075583"/>
    </source>
</evidence>
<evidence type="ECO:0000313" key="1">
    <source>
        <dbReference type="EMBL" id="KYG74483.1"/>
    </source>
</evidence>
<proteinExistence type="predicted"/>
<gene>
    <name evidence="1" type="ORF">MB14_04530</name>
</gene>
<dbReference type="RefSeq" id="WP_062591590.1">
    <property type="nucleotide sequence ID" value="NZ_LQZQ01000045.1"/>
</dbReference>
<comment type="caution">
    <text evidence="1">The sequence shown here is derived from an EMBL/GenBank/DDBJ whole genome shotgun (WGS) entry which is preliminary data.</text>
</comment>
<dbReference type="AlphaFoldDB" id="A0A150X701"/>
<sequence length="222" mass="25457">MKIKNNHYAIFIIFYTLLTLGCDSSSRNLKIKEDLTDKVGTRLNILDTNFRHKLEVYSKGITSSIKVDSLFYSLNTNQNLSLEKVNEKISEISLPLNLKPIKITEQDDFELVLLLNELLILDELIFRSQVSSTFGSVKASVFIKNETKEEIEYYIGVTAYDELFNPEIEAFSKSDTFPVYVDDDGFGHFTLKKITPNQKHSFSGDVIIYSSDGKKERLPFKQ</sequence>
<dbReference type="PROSITE" id="PS51257">
    <property type="entry name" value="PROKAR_LIPOPROTEIN"/>
    <property type="match status" value="1"/>
</dbReference>
<dbReference type="EMBL" id="LQZQ01000045">
    <property type="protein sequence ID" value="KYG74483.1"/>
    <property type="molecule type" value="Genomic_DNA"/>
</dbReference>
<dbReference type="Proteomes" id="UP000075583">
    <property type="component" value="Unassembled WGS sequence"/>
</dbReference>
<dbReference type="STRING" id="279360.MB14_04530"/>
<keyword evidence="2" id="KW-1185">Reference proteome</keyword>